<comment type="subcellular location">
    <subcellularLocation>
        <location evidence="2">Secreted</location>
    </subcellularLocation>
</comment>
<feature type="region of interest" description="Disordered" evidence="14">
    <location>
        <begin position="107"/>
        <end position="137"/>
    </location>
</feature>
<dbReference type="Proteomes" id="UP001652662">
    <property type="component" value="Chromosome 13"/>
</dbReference>
<evidence type="ECO:0000256" key="9">
    <source>
        <dbReference type="ARBA" id="ARBA00023030"/>
    </source>
</evidence>
<dbReference type="Pfam" id="PF00727">
    <property type="entry name" value="IL4"/>
    <property type="match status" value="1"/>
</dbReference>
<comment type="function">
    <text evidence="1">Participates in at least several B-cell activation processes as well as of other cell types. It is a costimulator of DNA-synthesis. It induces the expression of class II MHC molecules on resting B-cells. It enhances both secretion and cell surface expression of IgE and IgG1. It also regulates the expression of the low affinity Fc receptor for IgE (CD23) on both lymphocytes and monocytes. Positively regulates IL31RA expression in macrophages. Stimulates autophagy in dendritic cells by interfering with mTORC1 signaling and through the induction of RUFY4.</text>
</comment>
<name>A0ABM4KG73_EQUPR</name>
<keyword evidence="7 15" id="KW-0732">Signal</keyword>
<evidence type="ECO:0000256" key="10">
    <source>
        <dbReference type="ARBA" id="ARBA00023157"/>
    </source>
</evidence>
<keyword evidence="11" id="KW-0325">Glycoprotein</keyword>
<dbReference type="PROSITE" id="PS00838">
    <property type="entry name" value="INTERLEUKIN_4_13"/>
    <property type="match status" value="1"/>
</dbReference>
<evidence type="ECO:0000256" key="1">
    <source>
        <dbReference type="ARBA" id="ARBA00003994"/>
    </source>
</evidence>
<evidence type="ECO:0000313" key="16">
    <source>
        <dbReference type="Proteomes" id="UP001652662"/>
    </source>
</evidence>
<evidence type="ECO:0000256" key="13">
    <source>
        <dbReference type="ARBA" id="ARBA00031287"/>
    </source>
</evidence>
<keyword evidence="16" id="KW-1185">Reference proteome</keyword>
<evidence type="ECO:0000256" key="11">
    <source>
        <dbReference type="ARBA" id="ARBA00023180"/>
    </source>
</evidence>
<evidence type="ECO:0000256" key="2">
    <source>
        <dbReference type="ARBA" id="ARBA00004613"/>
    </source>
</evidence>
<evidence type="ECO:0000256" key="15">
    <source>
        <dbReference type="SAM" id="SignalP"/>
    </source>
</evidence>
<evidence type="ECO:0000256" key="7">
    <source>
        <dbReference type="ARBA" id="ARBA00022729"/>
    </source>
</evidence>
<accession>A0ABM4KG73</accession>
<feature type="signal peptide" evidence="15">
    <location>
        <begin position="1"/>
        <end position="24"/>
    </location>
</feature>
<organism evidence="16 17">
    <name type="scientific">Equus przewalskii</name>
    <name type="common">Przewalski's horse</name>
    <name type="synonym">Equus caballus przewalskii</name>
    <dbReference type="NCBI Taxonomy" id="9798"/>
    <lineage>
        <taxon>Eukaryota</taxon>
        <taxon>Metazoa</taxon>
        <taxon>Chordata</taxon>
        <taxon>Craniata</taxon>
        <taxon>Vertebrata</taxon>
        <taxon>Euteleostomi</taxon>
        <taxon>Mammalia</taxon>
        <taxon>Eutheria</taxon>
        <taxon>Laurasiatheria</taxon>
        <taxon>Perissodactyla</taxon>
        <taxon>Equidae</taxon>
        <taxon>Equus</taxon>
    </lineage>
</organism>
<dbReference type="RefSeq" id="XP_070427199.1">
    <property type="nucleotide sequence ID" value="XM_070571098.1"/>
</dbReference>
<protein>
    <recommendedName>
        <fullName evidence="4">Interleukin-4</fullName>
    </recommendedName>
    <alternativeName>
        <fullName evidence="13">B-cell stimulatory factor 1</fullName>
    </alternativeName>
    <alternativeName>
        <fullName evidence="12">Lymphocyte stimulatory factor 1</fullName>
    </alternativeName>
</protein>
<gene>
    <name evidence="17" type="primary">IL4</name>
</gene>
<evidence type="ECO:0000256" key="14">
    <source>
        <dbReference type="SAM" id="MobiDB-lite"/>
    </source>
</evidence>
<dbReference type="SMART" id="SM00190">
    <property type="entry name" value="IL4_13"/>
    <property type="match status" value="1"/>
</dbReference>
<evidence type="ECO:0000256" key="8">
    <source>
        <dbReference type="ARBA" id="ARBA00022936"/>
    </source>
</evidence>
<keyword evidence="6" id="KW-0964">Secreted</keyword>
<comment type="similarity">
    <text evidence="3">Belongs to the IL-4/IL-13 family.</text>
</comment>
<keyword evidence="9" id="KW-0339">Growth factor</keyword>
<feature type="chain" id="PRO_5046725228" description="Interleukin-4" evidence="15">
    <location>
        <begin position="25"/>
        <end position="137"/>
    </location>
</feature>
<dbReference type="GeneID" id="103563367"/>
<dbReference type="PANTHER" id="PTHR47401:SF1">
    <property type="entry name" value="INTERLEUKIN-4"/>
    <property type="match status" value="1"/>
</dbReference>
<dbReference type="InterPro" id="IPR009079">
    <property type="entry name" value="4_helix_cytokine-like_core"/>
</dbReference>
<dbReference type="SUPFAM" id="SSF47266">
    <property type="entry name" value="4-helical cytokines"/>
    <property type="match status" value="1"/>
</dbReference>
<evidence type="ECO:0000256" key="5">
    <source>
        <dbReference type="ARBA" id="ARBA00022514"/>
    </source>
</evidence>
<evidence type="ECO:0000256" key="6">
    <source>
        <dbReference type="ARBA" id="ARBA00022525"/>
    </source>
</evidence>
<reference evidence="17" key="1">
    <citation type="submission" date="2025-08" db="UniProtKB">
        <authorList>
            <consortium name="RefSeq"/>
        </authorList>
    </citation>
    <scope>IDENTIFICATION</scope>
    <source>
        <tissue evidence="17">Blood</tissue>
    </source>
</reference>
<keyword evidence="10" id="KW-1015">Disulfide bond</keyword>
<evidence type="ECO:0000256" key="3">
    <source>
        <dbReference type="ARBA" id="ARBA00009855"/>
    </source>
</evidence>
<dbReference type="PANTHER" id="PTHR47401">
    <property type="entry name" value="INTERLEUKIN-4"/>
    <property type="match status" value="1"/>
</dbReference>
<dbReference type="InterPro" id="IPR018096">
    <property type="entry name" value="IL-4/IL-13_CS"/>
</dbReference>
<proteinExistence type="inferred from homology"/>
<dbReference type="InterPro" id="IPR001325">
    <property type="entry name" value="IL-4/IL-13"/>
</dbReference>
<dbReference type="InterPro" id="IPR002354">
    <property type="entry name" value="IL-4"/>
</dbReference>
<evidence type="ECO:0000256" key="12">
    <source>
        <dbReference type="ARBA" id="ARBA00030247"/>
    </source>
</evidence>
<keyword evidence="8" id="KW-0075">B-cell activation</keyword>
<keyword evidence="5" id="KW-0202">Cytokine</keyword>
<sequence length="137" mass="15218">MGLISQLIPALVCLLACTSNFIQGCKYDITLQEIIKTLNNLTDGKGKNSCMELTVADAFAGPKNTDGKEICRAAKVLQQLYKRHDRSLIKECLSGLDRNLKGMANGTGRSGLWMETPNNRPLSLPRERENMNGRRHI</sequence>
<evidence type="ECO:0000313" key="17">
    <source>
        <dbReference type="RefSeq" id="XP_070427199.1"/>
    </source>
</evidence>
<dbReference type="Gene3D" id="1.20.1250.10">
    <property type="match status" value="1"/>
</dbReference>
<feature type="compositionally biased region" description="Basic and acidic residues" evidence="14">
    <location>
        <begin position="125"/>
        <end position="137"/>
    </location>
</feature>
<dbReference type="PRINTS" id="PR00431">
    <property type="entry name" value="INTERLEUKIN4"/>
</dbReference>
<evidence type="ECO:0000256" key="4">
    <source>
        <dbReference type="ARBA" id="ARBA00019467"/>
    </source>
</evidence>